<feature type="region of interest" description="Disordered" evidence="1">
    <location>
        <begin position="131"/>
        <end position="177"/>
    </location>
</feature>
<feature type="compositionally biased region" description="Basic and acidic residues" evidence="1">
    <location>
        <begin position="131"/>
        <end position="146"/>
    </location>
</feature>
<evidence type="ECO:0008006" key="4">
    <source>
        <dbReference type="Google" id="ProtNLM"/>
    </source>
</evidence>
<dbReference type="AlphaFoldDB" id="A0A381Q4G6"/>
<reference evidence="3" key="1">
    <citation type="submission" date="2018-05" db="EMBL/GenBank/DDBJ databases">
        <authorList>
            <person name="Lanie J.A."/>
            <person name="Ng W.-L."/>
            <person name="Kazmierczak K.M."/>
            <person name="Andrzejewski T.M."/>
            <person name="Davidsen T.M."/>
            <person name="Wayne K.J."/>
            <person name="Tettelin H."/>
            <person name="Glass J.I."/>
            <person name="Rusch D."/>
            <person name="Podicherti R."/>
            <person name="Tsui H.-C.T."/>
            <person name="Winkler M.E."/>
        </authorList>
    </citation>
    <scope>NUCLEOTIDE SEQUENCE</scope>
</reference>
<dbReference type="EMBL" id="UINC01001204">
    <property type="protein sequence ID" value="SUZ74212.1"/>
    <property type="molecule type" value="Genomic_DNA"/>
</dbReference>
<name>A0A381Q4G6_9ZZZZ</name>
<keyword evidence="2" id="KW-1133">Transmembrane helix</keyword>
<keyword evidence="2" id="KW-0472">Membrane</keyword>
<feature type="transmembrane region" description="Helical" evidence="2">
    <location>
        <begin position="20"/>
        <end position="52"/>
    </location>
</feature>
<gene>
    <name evidence="3" type="ORF">METZ01_LOCUS27066</name>
</gene>
<evidence type="ECO:0000256" key="1">
    <source>
        <dbReference type="SAM" id="MobiDB-lite"/>
    </source>
</evidence>
<accession>A0A381Q4G6</accession>
<proteinExistence type="predicted"/>
<evidence type="ECO:0000313" key="3">
    <source>
        <dbReference type="EMBL" id="SUZ74212.1"/>
    </source>
</evidence>
<sequence length="177" mass="20118">MQQTQEPPLHWDNHRTNINLTFFFALIVAVIGIFGQAPLFVIGVGVAIYSWLTTAKQYLIYRDALVIIYGRPRIKAYPFQEISNLELLTLPIGDRLRIRMANGKRLMLLTKDSQTFMEKLDEALDAFHGDQRGTDYVEGTGEEKQTEIQSGLKPEVEEIPPANRMGESSSENDDVPY</sequence>
<keyword evidence="2" id="KW-0812">Transmembrane</keyword>
<evidence type="ECO:0000256" key="2">
    <source>
        <dbReference type="SAM" id="Phobius"/>
    </source>
</evidence>
<organism evidence="3">
    <name type="scientific">marine metagenome</name>
    <dbReference type="NCBI Taxonomy" id="408172"/>
    <lineage>
        <taxon>unclassified sequences</taxon>
        <taxon>metagenomes</taxon>
        <taxon>ecological metagenomes</taxon>
    </lineage>
</organism>
<protein>
    <recommendedName>
        <fullName evidence="4">DUF304 domain-containing protein</fullName>
    </recommendedName>
</protein>